<keyword evidence="2" id="KW-1185">Reference proteome</keyword>
<dbReference type="EMBL" id="JAHRIQ010112285">
    <property type="protein sequence ID" value="MEQ2257673.1"/>
    <property type="molecule type" value="Genomic_DNA"/>
</dbReference>
<sequence>MERQLKKTKRYGNDLKIQQVEEYMNIYKYITFCETNHPPKTRILGETLERVRTSIRLGTTAIDDSHAFSAPQRSDRGAFSSTGDRNRGSFTVSFRLRLFPSFSEVVSIIF</sequence>
<evidence type="ECO:0000313" key="2">
    <source>
        <dbReference type="Proteomes" id="UP001482620"/>
    </source>
</evidence>
<gene>
    <name evidence="1" type="ORF">ILYODFUR_037173</name>
</gene>
<accession>A0ABV0VK84</accession>
<name>A0ABV0VK84_9TELE</name>
<dbReference type="Proteomes" id="UP001482620">
    <property type="component" value="Unassembled WGS sequence"/>
</dbReference>
<proteinExistence type="predicted"/>
<organism evidence="1 2">
    <name type="scientific">Ilyodon furcidens</name>
    <name type="common">goldbreast splitfin</name>
    <dbReference type="NCBI Taxonomy" id="33524"/>
    <lineage>
        <taxon>Eukaryota</taxon>
        <taxon>Metazoa</taxon>
        <taxon>Chordata</taxon>
        <taxon>Craniata</taxon>
        <taxon>Vertebrata</taxon>
        <taxon>Euteleostomi</taxon>
        <taxon>Actinopterygii</taxon>
        <taxon>Neopterygii</taxon>
        <taxon>Teleostei</taxon>
        <taxon>Neoteleostei</taxon>
        <taxon>Acanthomorphata</taxon>
        <taxon>Ovalentaria</taxon>
        <taxon>Atherinomorphae</taxon>
        <taxon>Cyprinodontiformes</taxon>
        <taxon>Goodeidae</taxon>
        <taxon>Ilyodon</taxon>
    </lineage>
</organism>
<reference evidence="1 2" key="1">
    <citation type="submission" date="2021-06" db="EMBL/GenBank/DDBJ databases">
        <authorList>
            <person name="Palmer J.M."/>
        </authorList>
    </citation>
    <scope>NUCLEOTIDE SEQUENCE [LARGE SCALE GENOMIC DNA]</scope>
    <source>
        <strain evidence="2">if_2019</strain>
        <tissue evidence="1">Muscle</tissue>
    </source>
</reference>
<protein>
    <submittedName>
        <fullName evidence="1">Uncharacterized protein</fullName>
    </submittedName>
</protein>
<evidence type="ECO:0000313" key="1">
    <source>
        <dbReference type="EMBL" id="MEQ2257673.1"/>
    </source>
</evidence>
<comment type="caution">
    <text evidence="1">The sequence shown here is derived from an EMBL/GenBank/DDBJ whole genome shotgun (WGS) entry which is preliminary data.</text>
</comment>